<dbReference type="AlphaFoldDB" id="A0A0R3TI87"/>
<dbReference type="EMBL" id="UZAE01008360">
    <property type="protein sequence ID" value="VDO02634.1"/>
    <property type="molecule type" value="Genomic_DNA"/>
</dbReference>
<sequence>MTEFLFFRPERCINPSCITFNLSESVHSEESPVSLAPPINALLSEAPTTLSRAAANSTIILGYPRIVIESEAHSLSPPAEMTNELEHSSHSNDRIAIARERVNPSLSTQQEKEERISKLRQMHLRALEFRRSFRPVRKLKRQVRCSTEQNQRRFSSPSASQRLKTIVPEVRSLSTTAAPNPAVLVQVLSTGEKDNNCQ</sequence>
<dbReference type="STRING" id="102285.A0A0R3TI87"/>
<proteinExistence type="predicted"/>
<dbReference type="Proteomes" id="UP000278807">
    <property type="component" value="Unassembled WGS sequence"/>
</dbReference>
<keyword evidence="2" id="KW-1185">Reference proteome</keyword>
<evidence type="ECO:0000313" key="1">
    <source>
        <dbReference type="EMBL" id="VDO02634.1"/>
    </source>
</evidence>
<name>A0A0R3TI87_RODNA</name>
<accession>A0A0R3TI87</accession>
<reference evidence="3" key="1">
    <citation type="submission" date="2017-02" db="UniProtKB">
        <authorList>
            <consortium name="WormBaseParasite"/>
        </authorList>
    </citation>
    <scope>IDENTIFICATION</scope>
</reference>
<dbReference type="WBParaSite" id="HNAJ_0000677801-mRNA-1">
    <property type="protein sequence ID" value="HNAJ_0000677801-mRNA-1"/>
    <property type="gene ID" value="HNAJ_0000677801"/>
</dbReference>
<protein>
    <submittedName>
        <fullName evidence="3">ALMS_motif domain-containing protein</fullName>
    </submittedName>
</protein>
<reference evidence="1 2" key="2">
    <citation type="submission" date="2018-11" db="EMBL/GenBank/DDBJ databases">
        <authorList>
            <consortium name="Pathogen Informatics"/>
        </authorList>
    </citation>
    <scope>NUCLEOTIDE SEQUENCE [LARGE SCALE GENOMIC DNA]</scope>
</reference>
<evidence type="ECO:0000313" key="2">
    <source>
        <dbReference type="Proteomes" id="UP000278807"/>
    </source>
</evidence>
<gene>
    <name evidence="1" type="ORF">HNAJ_LOCUS6774</name>
</gene>
<dbReference type="OrthoDB" id="10390994at2759"/>
<evidence type="ECO:0000313" key="3">
    <source>
        <dbReference type="WBParaSite" id="HNAJ_0000677801-mRNA-1"/>
    </source>
</evidence>
<organism evidence="3">
    <name type="scientific">Rodentolepis nana</name>
    <name type="common">Dwarf tapeworm</name>
    <name type="synonym">Hymenolepis nana</name>
    <dbReference type="NCBI Taxonomy" id="102285"/>
    <lineage>
        <taxon>Eukaryota</taxon>
        <taxon>Metazoa</taxon>
        <taxon>Spiralia</taxon>
        <taxon>Lophotrochozoa</taxon>
        <taxon>Platyhelminthes</taxon>
        <taxon>Cestoda</taxon>
        <taxon>Eucestoda</taxon>
        <taxon>Cyclophyllidea</taxon>
        <taxon>Hymenolepididae</taxon>
        <taxon>Rodentolepis</taxon>
    </lineage>
</organism>